<dbReference type="AlphaFoldDB" id="A0AAX6MR40"/>
<protein>
    <submittedName>
        <fullName evidence="1">Uncharacterized protein</fullName>
    </submittedName>
</protein>
<dbReference type="Proteomes" id="UP001369815">
    <property type="component" value="Unassembled WGS sequence"/>
</dbReference>
<dbReference type="EMBL" id="JBANMG010000004">
    <property type="protein sequence ID" value="KAK6954642.1"/>
    <property type="molecule type" value="Genomic_DNA"/>
</dbReference>
<organism evidence="1 2">
    <name type="scientific">Daldinia eschscholtzii</name>
    <dbReference type="NCBI Taxonomy" id="292717"/>
    <lineage>
        <taxon>Eukaryota</taxon>
        <taxon>Fungi</taxon>
        <taxon>Dikarya</taxon>
        <taxon>Ascomycota</taxon>
        <taxon>Pezizomycotina</taxon>
        <taxon>Sordariomycetes</taxon>
        <taxon>Xylariomycetidae</taxon>
        <taxon>Xylariales</taxon>
        <taxon>Hypoxylaceae</taxon>
        <taxon>Daldinia</taxon>
    </lineage>
</organism>
<keyword evidence="2" id="KW-1185">Reference proteome</keyword>
<evidence type="ECO:0000313" key="1">
    <source>
        <dbReference type="EMBL" id="KAK6954642.1"/>
    </source>
</evidence>
<comment type="caution">
    <text evidence="1">The sequence shown here is derived from an EMBL/GenBank/DDBJ whole genome shotgun (WGS) entry which is preliminary data.</text>
</comment>
<evidence type="ECO:0000313" key="2">
    <source>
        <dbReference type="Proteomes" id="UP001369815"/>
    </source>
</evidence>
<sequence length="197" mass="20991">MAAGSVSGVTIRNYRSATCKGNYIQCSEIAPWQCCVGGPKGVVSSAEFLGLPIASYGAICRKKGSTNCGEVKNAGSGLRPCVGGGNCRGSMWMNCNYCGNKRDVEDLTNVTSIAGRDEIPQELQGASSQGSAQADTIAFEDHQFKYDDSVPADVKEKFDGLLEADAGYADVPEELKQYELKGKDRRGDDDWELPGGI</sequence>
<proteinExistence type="predicted"/>
<name>A0AAX6MR40_9PEZI</name>
<accession>A0AAX6MR40</accession>
<reference evidence="1 2" key="1">
    <citation type="journal article" date="2024" name="Front Chem Biol">
        <title>Unveiling the potential of Daldinia eschscholtzii MFLUCC 19-0629 through bioactivity and bioinformatics studies for enhanced sustainable agriculture production.</title>
        <authorList>
            <person name="Brooks S."/>
            <person name="Weaver J.A."/>
            <person name="Klomchit A."/>
            <person name="Alharthi S.A."/>
            <person name="Onlamun T."/>
            <person name="Nurani R."/>
            <person name="Vong T.K."/>
            <person name="Alberti F."/>
            <person name="Greco C."/>
        </authorList>
    </citation>
    <scope>NUCLEOTIDE SEQUENCE [LARGE SCALE GENOMIC DNA]</scope>
    <source>
        <strain evidence="1">MFLUCC 19-0629</strain>
    </source>
</reference>
<gene>
    <name evidence="1" type="ORF">Daesc_004609</name>
</gene>